<evidence type="ECO:0000256" key="1">
    <source>
        <dbReference type="ARBA" id="ARBA00011900"/>
    </source>
</evidence>
<dbReference type="PROSITE" id="PS00092">
    <property type="entry name" value="N6_MTASE"/>
    <property type="match status" value="1"/>
</dbReference>
<evidence type="ECO:0000313" key="7">
    <source>
        <dbReference type="Proteomes" id="UP000030002"/>
    </source>
</evidence>
<proteinExistence type="predicted"/>
<sequence length="429" mass="46876">MAEFRPIHYMGNKSRFLSAIEAAVSAVAAPDSTACDLFAGTSVVGRRLAMTRPVISSDVQAYSAVLAQALTRPRAFTSGEVRSVMEAAHGWLAETESGMQDLLVLEERAMSNADADPGTLADIIEHGSLTTTGRGSSQLQAAKETARSVLDDRMATMTRYYGGVYFSYRQAAALDALRYALRTTWGKQRDATATAALLGVASDLVSTVGSHFAQPIQPRTAVGSLKRNWIRQVMRSRGVQTLPAFETWLTRYASLTPTRFECRAVQADYTSMLANLGPEVGVIYADPPYTRDHYSRFYHVLETLVLDDDPGVTLVPGSSQPSRGLYRQNRHQSPFSIRSLVMPAFQELFANAKRLDVPLVLSYSPMSEGTKARPETRLVSIDGLTSLASEYFADVQVLTIQSSSHSRFNRVEVSAEVRGNAEVLIVGSN</sequence>
<evidence type="ECO:0000256" key="3">
    <source>
        <dbReference type="ARBA" id="ARBA00022679"/>
    </source>
</evidence>
<dbReference type="InterPro" id="IPR012327">
    <property type="entry name" value="MeTrfase_D12"/>
</dbReference>
<gene>
    <name evidence="6" type="ORF">N802_04580</name>
</gene>
<evidence type="ECO:0000313" key="6">
    <source>
        <dbReference type="EMBL" id="KGN31184.1"/>
    </source>
</evidence>
<evidence type="ECO:0000256" key="5">
    <source>
        <dbReference type="ARBA" id="ARBA00047942"/>
    </source>
</evidence>
<dbReference type="GO" id="GO:0009007">
    <property type="term" value="F:site-specific DNA-methyltransferase (adenine-specific) activity"/>
    <property type="evidence" value="ECO:0007669"/>
    <property type="project" value="UniProtKB-EC"/>
</dbReference>
<name>A0A0A0J3B6_9MICO</name>
<comment type="catalytic activity">
    <reaction evidence="5">
        <text>a 2'-deoxyadenosine in DNA + S-adenosyl-L-methionine = an N(6)-methyl-2'-deoxyadenosine in DNA + S-adenosyl-L-homocysteine + H(+)</text>
        <dbReference type="Rhea" id="RHEA:15197"/>
        <dbReference type="Rhea" id="RHEA-COMP:12418"/>
        <dbReference type="Rhea" id="RHEA-COMP:12419"/>
        <dbReference type="ChEBI" id="CHEBI:15378"/>
        <dbReference type="ChEBI" id="CHEBI:57856"/>
        <dbReference type="ChEBI" id="CHEBI:59789"/>
        <dbReference type="ChEBI" id="CHEBI:90615"/>
        <dbReference type="ChEBI" id="CHEBI:90616"/>
        <dbReference type="EC" id="2.1.1.72"/>
    </reaction>
</comment>
<dbReference type="eggNOG" id="COG3392">
    <property type="taxonomic scope" value="Bacteria"/>
</dbReference>
<dbReference type="SUPFAM" id="SSF53335">
    <property type="entry name" value="S-adenosyl-L-methionine-dependent methyltransferases"/>
    <property type="match status" value="1"/>
</dbReference>
<dbReference type="Proteomes" id="UP000030002">
    <property type="component" value="Unassembled WGS sequence"/>
</dbReference>
<dbReference type="InterPro" id="IPR002052">
    <property type="entry name" value="DNA_methylase_N6_adenine_CS"/>
</dbReference>
<reference evidence="6 7" key="1">
    <citation type="submission" date="2013-08" db="EMBL/GenBank/DDBJ databases">
        <title>The genome sequence of Knoellia sinensis.</title>
        <authorList>
            <person name="Zhu W."/>
            <person name="Wang G."/>
        </authorList>
    </citation>
    <scope>NUCLEOTIDE SEQUENCE [LARGE SCALE GENOMIC DNA]</scope>
    <source>
        <strain evidence="6 7">KCTC 19936</strain>
    </source>
</reference>
<comment type="caution">
    <text evidence="6">The sequence shown here is derived from an EMBL/GenBank/DDBJ whole genome shotgun (WGS) entry which is preliminary data.</text>
</comment>
<dbReference type="GO" id="GO:0032259">
    <property type="term" value="P:methylation"/>
    <property type="evidence" value="ECO:0007669"/>
    <property type="project" value="UniProtKB-KW"/>
</dbReference>
<dbReference type="GO" id="GO:0003676">
    <property type="term" value="F:nucleic acid binding"/>
    <property type="evidence" value="ECO:0007669"/>
    <property type="project" value="InterPro"/>
</dbReference>
<evidence type="ECO:0000256" key="2">
    <source>
        <dbReference type="ARBA" id="ARBA00022603"/>
    </source>
</evidence>
<dbReference type="EC" id="2.1.1.72" evidence="1"/>
<protein>
    <recommendedName>
        <fullName evidence="1">site-specific DNA-methyltransferase (adenine-specific)</fullName>
        <ecNumber evidence="1">2.1.1.72</ecNumber>
    </recommendedName>
</protein>
<keyword evidence="3" id="KW-0808">Transferase</keyword>
<accession>A0A0A0J3B6</accession>
<keyword evidence="4" id="KW-0949">S-adenosyl-L-methionine</keyword>
<organism evidence="6 7">
    <name type="scientific">Knoellia sinensis KCTC 19936</name>
    <dbReference type="NCBI Taxonomy" id="1385520"/>
    <lineage>
        <taxon>Bacteria</taxon>
        <taxon>Bacillati</taxon>
        <taxon>Actinomycetota</taxon>
        <taxon>Actinomycetes</taxon>
        <taxon>Micrococcales</taxon>
        <taxon>Intrasporangiaceae</taxon>
        <taxon>Knoellia</taxon>
    </lineage>
</organism>
<keyword evidence="7" id="KW-1185">Reference proteome</keyword>
<keyword evidence="2" id="KW-0489">Methyltransferase</keyword>
<dbReference type="AlphaFoldDB" id="A0A0A0J3B6"/>
<dbReference type="EMBL" id="AVPJ01000013">
    <property type="protein sequence ID" value="KGN31184.1"/>
    <property type="molecule type" value="Genomic_DNA"/>
</dbReference>
<evidence type="ECO:0000256" key="4">
    <source>
        <dbReference type="ARBA" id="ARBA00022691"/>
    </source>
</evidence>
<dbReference type="GO" id="GO:0009307">
    <property type="term" value="P:DNA restriction-modification system"/>
    <property type="evidence" value="ECO:0007669"/>
    <property type="project" value="InterPro"/>
</dbReference>
<dbReference type="InterPro" id="IPR029063">
    <property type="entry name" value="SAM-dependent_MTases_sf"/>
</dbReference>
<dbReference type="Pfam" id="PF02086">
    <property type="entry name" value="MethyltransfD12"/>
    <property type="match status" value="1"/>
</dbReference>